<comment type="caution">
    <text evidence="1">The sequence shown here is derived from an EMBL/GenBank/DDBJ whole genome shotgun (WGS) entry which is preliminary data.</text>
</comment>
<accession>A0A917LTK2</accession>
<dbReference type="AlphaFoldDB" id="A0A917LTK2"/>
<reference evidence="1" key="2">
    <citation type="submission" date="2020-09" db="EMBL/GenBank/DDBJ databases">
        <authorList>
            <person name="Sun Q."/>
            <person name="Zhou Y."/>
        </authorList>
    </citation>
    <scope>NUCLEOTIDE SEQUENCE</scope>
    <source>
        <strain evidence="1">CGMCC 1.12751</strain>
    </source>
</reference>
<reference evidence="1" key="1">
    <citation type="journal article" date="2014" name="Int. J. Syst. Evol. Microbiol.">
        <title>Complete genome sequence of Corynebacterium casei LMG S-19264T (=DSM 44701T), isolated from a smear-ripened cheese.</title>
        <authorList>
            <consortium name="US DOE Joint Genome Institute (JGI-PGF)"/>
            <person name="Walter F."/>
            <person name="Albersmeier A."/>
            <person name="Kalinowski J."/>
            <person name="Ruckert C."/>
        </authorList>
    </citation>
    <scope>NUCLEOTIDE SEQUENCE</scope>
    <source>
        <strain evidence="1">CGMCC 1.12751</strain>
    </source>
</reference>
<dbReference type="RefSeq" id="WP_188466318.1">
    <property type="nucleotide sequence ID" value="NZ_BMFQ01000004.1"/>
</dbReference>
<gene>
    <name evidence="1" type="ORF">GCM10010976_29830</name>
</gene>
<organism evidence="1 2">
    <name type="scientific">Bizionia arctica</name>
    <dbReference type="NCBI Taxonomy" id="1495645"/>
    <lineage>
        <taxon>Bacteria</taxon>
        <taxon>Pseudomonadati</taxon>
        <taxon>Bacteroidota</taxon>
        <taxon>Flavobacteriia</taxon>
        <taxon>Flavobacteriales</taxon>
        <taxon>Flavobacteriaceae</taxon>
        <taxon>Bizionia</taxon>
    </lineage>
</organism>
<dbReference type="EMBL" id="BMFQ01000004">
    <property type="protein sequence ID" value="GGG57030.1"/>
    <property type="molecule type" value="Genomic_DNA"/>
</dbReference>
<evidence type="ECO:0000313" key="2">
    <source>
        <dbReference type="Proteomes" id="UP000625976"/>
    </source>
</evidence>
<name>A0A917LTK2_9FLAO</name>
<proteinExistence type="predicted"/>
<protein>
    <submittedName>
        <fullName evidence="1">Uncharacterized protein</fullName>
    </submittedName>
</protein>
<sequence>MQEASLLIGSITLTERLSNQEFLAEYLEPEFNYPKLFLIMEAVHAWKKASEDNTLESLHDLLNDNMELKELISAEIED</sequence>
<dbReference type="Proteomes" id="UP000625976">
    <property type="component" value="Unassembled WGS sequence"/>
</dbReference>
<evidence type="ECO:0000313" key="1">
    <source>
        <dbReference type="EMBL" id="GGG57030.1"/>
    </source>
</evidence>
<keyword evidence="2" id="KW-1185">Reference proteome</keyword>